<keyword evidence="2" id="KW-0489">Methyltransferase</keyword>
<reference evidence="7" key="1">
    <citation type="journal article" date="2020" name="Nature">
        <title>Giant virus diversity and host interactions through global metagenomics.</title>
        <authorList>
            <person name="Schulz F."/>
            <person name="Roux S."/>
            <person name="Paez-Espino D."/>
            <person name="Jungbluth S."/>
            <person name="Walsh D.A."/>
            <person name="Denef V.J."/>
            <person name="McMahon K.D."/>
            <person name="Konstantinidis K.T."/>
            <person name="Eloe-Fadrosh E.A."/>
            <person name="Kyrpides N.C."/>
            <person name="Woyke T."/>
        </authorList>
    </citation>
    <scope>NUCLEOTIDE SEQUENCE</scope>
    <source>
        <strain evidence="7">GVMAG-M-3300023179-91</strain>
    </source>
</reference>
<dbReference type="Gene3D" id="3.40.50.150">
    <property type="entry name" value="Vaccinia Virus protein VP39"/>
    <property type="match status" value="1"/>
</dbReference>
<evidence type="ECO:0000313" key="7">
    <source>
        <dbReference type="EMBL" id="QHT78231.1"/>
    </source>
</evidence>
<evidence type="ECO:0000256" key="3">
    <source>
        <dbReference type="ARBA" id="ARBA00022679"/>
    </source>
</evidence>
<comment type="pathway">
    <text evidence="4">Phospholipid metabolism.</text>
</comment>
<protein>
    <recommendedName>
        <fullName evidence="6">Methyltransferase domain-containing protein</fullName>
    </recommendedName>
</protein>
<evidence type="ECO:0000256" key="2">
    <source>
        <dbReference type="ARBA" id="ARBA00022603"/>
    </source>
</evidence>
<accession>A0A6C0HCB0</accession>
<dbReference type="InterPro" id="IPR025714">
    <property type="entry name" value="Methyltranfer_dom"/>
</dbReference>
<evidence type="ECO:0000256" key="4">
    <source>
        <dbReference type="ARBA" id="ARBA00025707"/>
    </source>
</evidence>
<dbReference type="GO" id="GO:0032259">
    <property type="term" value="P:methylation"/>
    <property type="evidence" value="ECO:0007669"/>
    <property type="project" value="UniProtKB-KW"/>
</dbReference>
<dbReference type="CDD" id="cd02440">
    <property type="entry name" value="AdoMet_MTases"/>
    <property type="match status" value="1"/>
</dbReference>
<dbReference type="PANTHER" id="PTHR44307">
    <property type="entry name" value="PHOSPHOETHANOLAMINE METHYLTRANSFERASE"/>
    <property type="match status" value="1"/>
</dbReference>
<dbReference type="EMBL" id="MN739930">
    <property type="protein sequence ID" value="QHT78231.1"/>
    <property type="molecule type" value="Genomic_DNA"/>
</dbReference>
<evidence type="ECO:0000259" key="6">
    <source>
        <dbReference type="Pfam" id="PF13847"/>
    </source>
</evidence>
<sequence length="297" mass="35116">MQPIIILTIILLMILVFYVFYRTTIKIYFTGNDNKISYSYFIKLIQIVSNDNYFMNYGLWDKENNTLKKANENLVNFIFDKLDISEKKNMNILDVGCGYGEQDLIWSQKMDSSCKIKALDISEKQIYQALKNNNNDNVIFDICDANFIDLKYKNELFDRIISLESAFHYEDRPKFFKNVNKLLKDDGIFVITDIILKNSYKPTFLNSVLLKIASDFLHIPKQNLIKLDEWIEIISSELEIIEMFDITDETFLPYYKYFMSTYSKNKNLPVFFGKTLEDIFCSIQPFSYVVLKCKKKQ</sequence>
<name>A0A6C0HCB0_9ZZZZ</name>
<keyword evidence="5" id="KW-0812">Transmembrane</keyword>
<keyword evidence="3" id="KW-0808">Transferase</keyword>
<proteinExistence type="predicted"/>
<keyword evidence="5" id="KW-0472">Membrane</keyword>
<dbReference type="Pfam" id="PF13847">
    <property type="entry name" value="Methyltransf_31"/>
    <property type="match status" value="1"/>
</dbReference>
<dbReference type="AlphaFoldDB" id="A0A6C0HCB0"/>
<dbReference type="SUPFAM" id="SSF53335">
    <property type="entry name" value="S-adenosyl-L-methionine-dependent methyltransferases"/>
    <property type="match status" value="1"/>
</dbReference>
<feature type="transmembrane region" description="Helical" evidence="5">
    <location>
        <begin position="5"/>
        <end position="21"/>
    </location>
</feature>
<evidence type="ECO:0000256" key="5">
    <source>
        <dbReference type="SAM" id="Phobius"/>
    </source>
</evidence>
<dbReference type="InterPro" id="IPR029063">
    <property type="entry name" value="SAM-dependent_MTases_sf"/>
</dbReference>
<feature type="domain" description="Methyltransferase" evidence="6">
    <location>
        <begin position="87"/>
        <end position="195"/>
    </location>
</feature>
<evidence type="ECO:0000256" key="1">
    <source>
        <dbReference type="ARBA" id="ARBA00005189"/>
    </source>
</evidence>
<keyword evidence="5" id="KW-1133">Transmembrane helix</keyword>
<organism evidence="7">
    <name type="scientific">viral metagenome</name>
    <dbReference type="NCBI Taxonomy" id="1070528"/>
    <lineage>
        <taxon>unclassified sequences</taxon>
        <taxon>metagenomes</taxon>
        <taxon>organismal metagenomes</taxon>
    </lineage>
</organism>
<comment type="pathway">
    <text evidence="1">Lipid metabolism.</text>
</comment>
<dbReference type="PANTHER" id="PTHR44307:SF2">
    <property type="entry name" value="PHOSPHOETHANOLAMINE METHYLTRANSFERASE ISOFORM X1"/>
    <property type="match status" value="1"/>
</dbReference>
<dbReference type="GO" id="GO:0008168">
    <property type="term" value="F:methyltransferase activity"/>
    <property type="evidence" value="ECO:0007669"/>
    <property type="project" value="UniProtKB-KW"/>
</dbReference>